<accession>A0A6A4X6Q4</accession>
<comment type="caution">
    <text evidence="2">The sequence shown here is derived from an EMBL/GenBank/DDBJ whole genome shotgun (WGS) entry which is preliminary data.</text>
</comment>
<proteinExistence type="predicted"/>
<gene>
    <name evidence="3" type="ORF">FJT64_018187</name>
    <name evidence="2" type="ORF">FJT64_018857</name>
</gene>
<dbReference type="PANTHER" id="PTHR46409:SF1">
    <property type="entry name" value="HTH PSQ-TYPE DOMAIN-CONTAINING PROTEIN"/>
    <property type="match status" value="1"/>
</dbReference>
<dbReference type="Proteomes" id="UP000440578">
    <property type="component" value="Unassembled WGS sequence"/>
</dbReference>
<dbReference type="PANTHER" id="PTHR46409">
    <property type="entry name" value="HTH PSQ-TYPE DOMAIN-CONTAINING PROTEIN"/>
    <property type="match status" value="1"/>
</dbReference>
<sequence length="227" mass="24974">MAVLSPSPSDLPGRLRRHFDGSLRGLRMARQSGQERGLQKLLQLVSGHPLGQRRLQRGAVEVHQAPWRMKRTFYSRCSATPTLPFGPKQSVSSSGSERHDVSPVPGLVRPFRVPGSVGATTALNDSAATYWSLVDLDRATLEPPLTQGMTGDQLEKFLETPLLTGLPCHTQSTERAVKVTTEAAGQVRGARRQDGHALNKLAWRRRNPGQVVKKKYRPVKTTAEKEG</sequence>
<name>A0A6A4X6Q4_AMPAM</name>
<evidence type="ECO:0000256" key="1">
    <source>
        <dbReference type="SAM" id="MobiDB-lite"/>
    </source>
</evidence>
<reference evidence="2 4" key="1">
    <citation type="submission" date="2019-07" db="EMBL/GenBank/DDBJ databases">
        <title>Draft genome assembly of a fouling barnacle, Amphibalanus amphitrite (Darwin, 1854): The first reference genome for Thecostraca.</title>
        <authorList>
            <person name="Kim W."/>
        </authorList>
    </citation>
    <scope>NUCLEOTIDE SEQUENCE [LARGE SCALE GENOMIC DNA]</scope>
    <source>
        <strain evidence="2">SNU_AA5</strain>
        <tissue evidence="2">Soma without cirri and trophi</tissue>
    </source>
</reference>
<keyword evidence="4" id="KW-1185">Reference proteome</keyword>
<evidence type="ECO:0000313" key="4">
    <source>
        <dbReference type="Proteomes" id="UP000440578"/>
    </source>
</evidence>
<dbReference type="AlphaFoldDB" id="A0A6A4X6Q4"/>
<evidence type="ECO:0000313" key="3">
    <source>
        <dbReference type="EMBL" id="KAF0310973.1"/>
    </source>
</evidence>
<protein>
    <submittedName>
        <fullName evidence="2">Uncharacterized protein</fullName>
    </submittedName>
</protein>
<evidence type="ECO:0000313" key="2">
    <source>
        <dbReference type="EMBL" id="KAF0310081.1"/>
    </source>
</evidence>
<dbReference type="EMBL" id="VIIS01000347">
    <property type="protein sequence ID" value="KAF0310081.1"/>
    <property type="molecule type" value="Genomic_DNA"/>
</dbReference>
<dbReference type="EMBL" id="VIIS01000277">
    <property type="protein sequence ID" value="KAF0310973.1"/>
    <property type="molecule type" value="Genomic_DNA"/>
</dbReference>
<dbReference type="OrthoDB" id="6617942at2759"/>
<feature type="region of interest" description="Disordered" evidence="1">
    <location>
        <begin position="84"/>
        <end position="107"/>
    </location>
</feature>
<organism evidence="2 4">
    <name type="scientific">Amphibalanus amphitrite</name>
    <name type="common">Striped barnacle</name>
    <name type="synonym">Balanus amphitrite</name>
    <dbReference type="NCBI Taxonomy" id="1232801"/>
    <lineage>
        <taxon>Eukaryota</taxon>
        <taxon>Metazoa</taxon>
        <taxon>Ecdysozoa</taxon>
        <taxon>Arthropoda</taxon>
        <taxon>Crustacea</taxon>
        <taxon>Multicrustacea</taxon>
        <taxon>Cirripedia</taxon>
        <taxon>Thoracica</taxon>
        <taxon>Thoracicalcarea</taxon>
        <taxon>Balanomorpha</taxon>
        <taxon>Balanoidea</taxon>
        <taxon>Balanidae</taxon>
        <taxon>Amphibalaninae</taxon>
        <taxon>Amphibalanus</taxon>
    </lineage>
</organism>